<evidence type="ECO:0000313" key="2">
    <source>
        <dbReference type="EMBL" id="KAF8476570.1"/>
    </source>
</evidence>
<evidence type="ECO:0000313" key="3">
    <source>
        <dbReference type="Proteomes" id="UP000759537"/>
    </source>
</evidence>
<dbReference type="OrthoDB" id="18996at2759"/>
<feature type="domain" description="DUF427" evidence="1">
    <location>
        <begin position="2"/>
        <end position="97"/>
    </location>
</feature>
<dbReference type="Proteomes" id="UP000759537">
    <property type="component" value="Unassembled WGS sequence"/>
</dbReference>
<sequence length="111" mass="12246">MVKAIVNNTVIAESSETVYIEGNHYFPPEAIKVDLSISDTTYTCAYKGNASYYSANVDGKPVKDIACRTNDLLPFGLRVYPNPTSKFEIKGRYAFDKAQVQVVSDPAICNI</sequence>
<organism evidence="2 3">
    <name type="scientific">Russula ochroleuca</name>
    <dbReference type="NCBI Taxonomy" id="152965"/>
    <lineage>
        <taxon>Eukaryota</taxon>
        <taxon>Fungi</taxon>
        <taxon>Dikarya</taxon>
        <taxon>Basidiomycota</taxon>
        <taxon>Agaricomycotina</taxon>
        <taxon>Agaricomycetes</taxon>
        <taxon>Russulales</taxon>
        <taxon>Russulaceae</taxon>
        <taxon>Russula</taxon>
    </lineage>
</organism>
<dbReference type="Pfam" id="PF04248">
    <property type="entry name" value="NTP_transf_9"/>
    <property type="match status" value="1"/>
</dbReference>
<dbReference type="AlphaFoldDB" id="A0A9P5MRZ8"/>
<dbReference type="InterPro" id="IPR038694">
    <property type="entry name" value="DUF427_sf"/>
</dbReference>
<protein>
    <submittedName>
        <fullName evidence="2">DUF427-domain-containing protein</fullName>
    </submittedName>
</protein>
<reference evidence="2" key="2">
    <citation type="journal article" date="2020" name="Nat. Commun.">
        <title>Large-scale genome sequencing of mycorrhizal fungi provides insights into the early evolution of symbiotic traits.</title>
        <authorList>
            <person name="Miyauchi S."/>
            <person name="Kiss E."/>
            <person name="Kuo A."/>
            <person name="Drula E."/>
            <person name="Kohler A."/>
            <person name="Sanchez-Garcia M."/>
            <person name="Morin E."/>
            <person name="Andreopoulos B."/>
            <person name="Barry K.W."/>
            <person name="Bonito G."/>
            <person name="Buee M."/>
            <person name="Carver A."/>
            <person name="Chen C."/>
            <person name="Cichocki N."/>
            <person name="Clum A."/>
            <person name="Culley D."/>
            <person name="Crous P.W."/>
            <person name="Fauchery L."/>
            <person name="Girlanda M."/>
            <person name="Hayes R.D."/>
            <person name="Keri Z."/>
            <person name="LaButti K."/>
            <person name="Lipzen A."/>
            <person name="Lombard V."/>
            <person name="Magnuson J."/>
            <person name="Maillard F."/>
            <person name="Murat C."/>
            <person name="Nolan M."/>
            <person name="Ohm R.A."/>
            <person name="Pangilinan J."/>
            <person name="Pereira M.F."/>
            <person name="Perotto S."/>
            <person name="Peter M."/>
            <person name="Pfister S."/>
            <person name="Riley R."/>
            <person name="Sitrit Y."/>
            <person name="Stielow J.B."/>
            <person name="Szollosi G."/>
            <person name="Zifcakova L."/>
            <person name="Stursova M."/>
            <person name="Spatafora J.W."/>
            <person name="Tedersoo L."/>
            <person name="Vaario L.M."/>
            <person name="Yamada A."/>
            <person name="Yan M."/>
            <person name="Wang P."/>
            <person name="Xu J."/>
            <person name="Bruns T."/>
            <person name="Baldrian P."/>
            <person name="Vilgalys R."/>
            <person name="Dunand C."/>
            <person name="Henrissat B."/>
            <person name="Grigoriev I.V."/>
            <person name="Hibbett D."/>
            <person name="Nagy L.G."/>
            <person name="Martin F.M."/>
        </authorList>
    </citation>
    <scope>NUCLEOTIDE SEQUENCE</scope>
    <source>
        <strain evidence="2">Prilba</strain>
    </source>
</reference>
<dbReference type="InterPro" id="IPR007361">
    <property type="entry name" value="DUF427"/>
</dbReference>
<accession>A0A9P5MRZ8</accession>
<gene>
    <name evidence="2" type="ORF">DFH94DRAFT_683540</name>
</gene>
<dbReference type="PANTHER" id="PTHR34310">
    <property type="entry name" value="DUF427 DOMAIN PROTEIN (AFU_ORTHOLOGUE AFUA_3G02220)"/>
    <property type="match status" value="1"/>
</dbReference>
<comment type="caution">
    <text evidence="2">The sequence shown here is derived from an EMBL/GenBank/DDBJ whole genome shotgun (WGS) entry which is preliminary data.</text>
</comment>
<dbReference type="EMBL" id="WHVB01000014">
    <property type="protein sequence ID" value="KAF8476570.1"/>
    <property type="molecule type" value="Genomic_DNA"/>
</dbReference>
<dbReference type="PANTHER" id="PTHR34310:SF9">
    <property type="entry name" value="BLR5716 PROTEIN"/>
    <property type="match status" value="1"/>
</dbReference>
<dbReference type="Gene3D" id="2.170.150.40">
    <property type="entry name" value="Domain of unknown function (DUF427)"/>
    <property type="match status" value="1"/>
</dbReference>
<evidence type="ECO:0000259" key="1">
    <source>
        <dbReference type="Pfam" id="PF04248"/>
    </source>
</evidence>
<reference evidence="2" key="1">
    <citation type="submission" date="2019-10" db="EMBL/GenBank/DDBJ databases">
        <authorList>
            <consortium name="DOE Joint Genome Institute"/>
            <person name="Kuo A."/>
            <person name="Miyauchi S."/>
            <person name="Kiss E."/>
            <person name="Drula E."/>
            <person name="Kohler A."/>
            <person name="Sanchez-Garcia M."/>
            <person name="Andreopoulos B."/>
            <person name="Barry K.W."/>
            <person name="Bonito G."/>
            <person name="Buee M."/>
            <person name="Carver A."/>
            <person name="Chen C."/>
            <person name="Cichocki N."/>
            <person name="Clum A."/>
            <person name="Culley D."/>
            <person name="Crous P.W."/>
            <person name="Fauchery L."/>
            <person name="Girlanda M."/>
            <person name="Hayes R."/>
            <person name="Keri Z."/>
            <person name="LaButti K."/>
            <person name="Lipzen A."/>
            <person name="Lombard V."/>
            <person name="Magnuson J."/>
            <person name="Maillard F."/>
            <person name="Morin E."/>
            <person name="Murat C."/>
            <person name="Nolan M."/>
            <person name="Ohm R."/>
            <person name="Pangilinan J."/>
            <person name="Pereira M."/>
            <person name="Perotto S."/>
            <person name="Peter M."/>
            <person name="Riley R."/>
            <person name="Sitrit Y."/>
            <person name="Stielow B."/>
            <person name="Szollosi G."/>
            <person name="Zifcakova L."/>
            <person name="Stursova M."/>
            <person name="Spatafora J.W."/>
            <person name="Tedersoo L."/>
            <person name="Vaario L.-M."/>
            <person name="Yamada A."/>
            <person name="Yan M."/>
            <person name="Wang P."/>
            <person name="Xu J."/>
            <person name="Bruns T."/>
            <person name="Baldrian P."/>
            <person name="Vilgalys R."/>
            <person name="Henrissat B."/>
            <person name="Grigoriev I.V."/>
            <person name="Hibbett D."/>
            <person name="Nagy L.G."/>
            <person name="Martin F.M."/>
        </authorList>
    </citation>
    <scope>NUCLEOTIDE SEQUENCE</scope>
    <source>
        <strain evidence="2">Prilba</strain>
    </source>
</reference>
<proteinExistence type="predicted"/>
<keyword evidence="3" id="KW-1185">Reference proteome</keyword>
<name>A0A9P5MRZ8_9AGAM</name>